<accession>A0ABS4K218</accession>
<name>A0ABS4K218_9CLOT</name>
<organism evidence="1 2">
    <name type="scientific">Clostridium punense</name>
    <dbReference type="NCBI Taxonomy" id="1054297"/>
    <lineage>
        <taxon>Bacteria</taxon>
        <taxon>Bacillati</taxon>
        <taxon>Bacillota</taxon>
        <taxon>Clostridia</taxon>
        <taxon>Eubacteriales</taxon>
        <taxon>Clostridiaceae</taxon>
        <taxon>Clostridium</taxon>
    </lineage>
</organism>
<dbReference type="InterPro" id="IPR012337">
    <property type="entry name" value="RNaseH-like_sf"/>
</dbReference>
<dbReference type="Proteomes" id="UP001519308">
    <property type="component" value="Unassembled WGS sequence"/>
</dbReference>
<protein>
    <submittedName>
        <fullName evidence="1">Transposase</fullName>
    </submittedName>
</protein>
<dbReference type="SUPFAM" id="SSF53098">
    <property type="entry name" value="Ribonuclease H-like"/>
    <property type="match status" value="1"/>
</dbReference>
<evidence type="ECO:0000313" key="1">
    <source>
        <dbReference type="EMBL" id="MBP2021823.1"/>
    </source>
</evidence>
<comment type="caution">
    <text evidence="1">The sequence shown here is derived from an EMBL/GenBank/DDBJ whole genome shotgun (WGS) entry which is preliminary data.</text>
</comment>
<gene>
    <name evidence="1" type="ORF">J2Z44_001619</name>
</gene>
<sequence length="145" mass="16586">MLVSTDLEISAEDILSEYKTQSSVEKKFQQLKSPGFINSLFVKTPERVEALTYMMLITMMILSVIEHVVRRELKKEEAIVIGPGKIKMKRPTFKAIVDIFYNIAVFAIKDKQGVKRILKKPLNESQSKIMRYLGLDESIFTGTVL</sequence>
<dbReference type="EMBL" id="JAGGLL010000010">
    <property type="protein sequence ID" value="MBP2021823.1"/>
    <property type="molecule type" value="Genomic_DNA"/>
</dbReference>
<dbReference type="PANTHER" id="PTHR34614:SF2">
    <property type="entry name" value="TRANSPOSASE IS4-LIKE DOMAIN-CONTAINING PROTEIN"/>
    <property type="match status" value="1"/>
</dbReference>
<dbReference type="PANTHER" id="PTHR34614">
    <property type="match status" value="1"/>
</dbReference>
<dbReference type="RefSeq" id="WP_209649480.1">
    <property type="nucleotide sequence ID" value="NZ_JAGGLL010000010.1"/>
</dbReference>
<evidence type="ECO:0000313" key="2">
    <source>
        <dbReference type="Proteomes" id="UP001519308"/>
    </source>
</evidence>
<keyword evidence="2" id="KW-1185">Reference proteome</keyword>
<proteinExistence type="predicted"/>
<reference evidence="1 2" key="1">
    <citation type="submission" date="2021-03" db="EMBL/GenBank/DDBJ databases">
        <title>Genomic Encyclopedia of Type Strains, Phase IV (KMG-IV): sequencing the most valuable type-strain genomes for metagenomic binning, comparative biology and taxonomic classification.</title>
        <authorList>
            <person name="Goeker M."/>
        </authorList>
    </citation>
    <scope>NUCLEOTIDE SEQUENCE [LARGE SCALE GENOMIC DNA]</scope>
    <source>
        <strain evidence="1 2">DSM 28650</strain>
    </source>
</reference>